<comment type="subcellular location">
    <subcellularLocation>
        <location evidence="1">Membrane</location>
        <topology evidence="1">Multi-pass membrane protein</topology>
    </subcellularLocation>
</comment>
<dbReference type="InterPro" id="IPR045863">
    <property type="entry name" value="CorA_TM1_TM2"/>
</dbReference>
<evidence type="ECO:0000256" key="2">
    <source>
        <dbReference type="ARBA" id="ARBA00009765"/>
    </source>
</evidence>
<protein>
    <submittedName>
        <fullName evidence="7">Magnesium transporter CorA family protein</fullName>
    </submittedName>
</protein>
<reference evidence="7" key="1">
    <citation type="journal article" date="2022" name="Int. J. Syst. Evol. Microbiol.">
        <title>Apilactobacillus apisilvae sp. nov., Nicolia spurrieriana gen. nov. sp. nov., Bombilactobacillus folatiphilus sp. nov. and Bombilactobacillus thymidiniphilus sp. nov., four new lactic acid bacterial isolates from stingless bees Tetragonula carbonaria and Austroplebeia australis.</title>
        <authorList>
            <person name="Oliphant S.A."/>
            <person name="Watson-Haigh N.S."/>
            <person name="Sumby K.M."/>
            <person name="Gardner J."/>
            <person name="Groom S."/>
            <person name="Jiranek V."/>
        </authorList>
    </citation>
    <scope>NUCLEOTIDE SEQUENCE</scope>
    <source>
        <strain evidence="7">SG4_D2</strain>
    </source>
</reference>
<accession>A0ABY4P7A3</accession>
<evidence type="ECO:0000313" key="8">
    <source>
        <dbReference type="Proteomes" id="UP000831495"/>
    </source>
</evidence>
<feature type="transmembrane region" description="Helical" evidence="6">
    <location>
        <begin position="250"/>
        <end position="269"/>
    </location>
</feature>
<proteinExistence type="inferred from homology"/>
<evidence type="ECO:0000313" key="7">
    <source>
        <dbReference type="EMBL" id="UQS81476.1"/>
    </source>
</evidence>
<dbReference type="PANTHER" id="PTHR47891">
    <property type="entry name" value="TRANSPORTER-RELATED"/>
    <property type="match status" value="1"/>
</dbReference>
<dbReference type="Pfam" id="PF01544">
    <property type="entry name" value="CorA"/>
    <property type="match status" value="1"/>
</dbReference>
<organism evidence="7 8">
    <name type="scientific">Bombilactobacillus folatiphilus</name>
    <dbReference type="NCBI Taxonomy" id="2923362"/>
    <lineage>
        <taxon>Bacteria</taxon>
        <taxon>Bacillati</taxon>
        <taxon>Bacillota</taxon>
        <taxon>Bacilli</taxon>
        <taxon>Lactobacillales</taxon>
        <taxon>Lactobacillaceae</taxon>
        <taxon>Bombilactobacillus</taxon>
    </lineage>
</organism>
<name>A0ABY4P7A3_9LACO</name>
<dbReference type="Gene3D" id="3.30.460.20">
    <property type="entry name" value="CorA soluble domain-like"/>
    <property type="match status" value="1"/>
</dbReference>
<keyword evidence="3 6" id="KW-0812">Transmembrane</keyword>
<evidence type="ECO:0000256" key="4">
    <source>
        <dbReference type="ARBA" id="ARBA00022989"/>
    </source>
</evidence>
<dbReference type="RefSeq" id="WP_249513741.1">
    <property type="nucleotide sequence ID" value="NZ_CP093366.1"/>
</dbReference>
<dbReference type="SUPFAM" id="SSF143865">
    <property type="entry name" value="CorA soluble domain-like"/>
    <property type="match status" value="1"/>
</dbReference>
<gene>
    <name evidence="7" type="ORF">MOO45_04420</name>
</gene>
<dbReference type="InterPro" id="IPR047199">
    <property type="entry name" value="CorA-like"/>
</dbReference>
<sequence>MITSYETKFNFRLIDANNPTTDEQNELITKYHVTREIINYALDKFELPRITYDEYTRSFLMVLSVPSHQQTLETAVQSVTIFANRQQIICFTNNHSQHIINYLQEFLKVYSDNHNLTFRLFADLIRQISDNFLDKVKKFYDEQEQIEMEFQHHHHRSATINQLATLQTKITFGVTATSGNADLIDELFGFFNSDDNHLKLDPWTAKHFDQARIESNQALKNFQLINEIAQQLSGTYNNLLNDETNDVMRYLTVYSLILTIPSIVVGFYGMNMHLPLANSKWSWIISIVIMLLLCLLLIIDMIRRHFL</sequence>
<evidence type="ECO:0000256" key="1">
    <source>
        <dbReference type="ARBA" id="ARBA00004141"/>
    </source>
</evidence>
<keyword evidence="5 6" id="KW-0472">Membrane</keyword>
<comment type="similarity">
    <text evidence="2">Belongs to the CorA metal ion transporter (MIT) (TC 1.A.35) family.</text>
</comment>
<dbReference type="InterPro" id="IPR045861">
    <property type="entry name" value="CorA_cytoplasmic_dom"/>
</dbReference>
<keyword evidence="4 6" id="KW-1133">Transmembrane helix</keyword>
<dbReference type="InterPro" id="IPR002523">
    <property type="entry name" value="MgTranspt_CorA/ZnTranspt_ZntB"/>
</dbReference>
<evidence type="ECO:0000256" key="3">
    <source>
        <dbReference type="ARBA" id="ARBA00022692"/>
    </source>
</evidence>
<dbReference type="Gene3D" id="1.20.58.340">
    <property type="entry name" value="Magnesium transport protein CorA, transmembrane region"/>
    <property type="match status" value="2"/>
</dbReference>
<dbReference type="CDD" id="cd12827">
    <property type="entry name" value="EcCorA_ZntB-like_u2"/>
    <property type="match status" value="1"/>
</dbReference>
<dbReference type="PANTHER" id="PTHR47891:SF1">
    <property type="entry name" value="CORA-MAGNESIUM AND COBALT TRANSPORTER"/>
    <property type="match status" value="1"/>
</dbReference>
<keyword evidence="8" id="KW-1185">Reference proteome</keyword>
<evidence type="ECO:0000256" key="6">
    <source>
        <dbReference type="SAM" id="Phobius"/>
    </source>
</evidence>
<dbReference type="SUPFAM" id="SSF144083">
    <property type="entry name" value="Magnesium transport protein CorA, transmembrane region"/>
    <property type="match status" value="1"/>
</dbReference>
<dbReference type="Proteomes" id="UP000831495">
    <property type="component" value="Chromosome"/>
</dbReference>
<evidence type="ECO:0000256" key="5">
    <source>
        <dbReference type="ARBA" id="ARBA00023136"/>
    </source>
</evidence>
<feature type="transmembrane region" description="Helical" evidence="6">
    <location>
        <begin position="281"/>
        <end position="302"/>
    </location>
</feature>
<dbReference type="EMBL" id="CP093366">
    <property type="protein sequence ID" value="UQS81476.1"/>
    <property type="molecule type" value="Genomic_DNA"/>
</dbReference>